<gene>
    <name evidence="1" type="ORF">SK128_013245</name>
</gene>
<comment type="caution">
    <text evidence="1">The sequence shown here is derived from an EMBL/GenBank/DDBJ whole genome shotgun (WGS) entry which is preliminary data.</text>
</comment>
<proteinExistence type="predicted"/>
<dbReference type="AlphaFoldDB" id="A0AAN8XL26"/>
<dbReference type="Proteomes" id="UP001381693">
    <property type="component" value="Unassembled WGS sequence"/>
</dbReference>
<reference evidence="1 2" key="1">
    <citation type="submission" date="2023-11" db="EMBL/GenBank/DDBJ databases">
        <title>Halocaridina rubra genome assembly.</title>
        <authorList>
            <person name="Smith C."/>
        </authorList>
    </citation>
    <scope>NUCLEOTIDE SEQUENCE [LARGE SCALE GENOMIC DNA]</scope>
    <source>
        <strain evidence="1">EP-1</strain>
        <tissue evidence="1">Whole</tissue>
    </source>
</reference>
<evidence type="ECO:0000313" key="2">
    <source>
        <dbReference type="Proteomes" id="UP001381693"/>
    </source>
</evidence>
<protein>
    <submittedName>
        <fullName evidence="1">Uncharacterized protein</fullName>
    </submittedName>
</protein>
<accession>A0AAN8XL26</accession>
<sequence>MCVERSPGPIFSFVKFMYNHQKRETAEKWEYEILCQHFSIYRKTERSKLKGNMHELFTCAIILKYYHSFIIHKMMNRISRKTAKATAIFKVHKRCYIFPAYV</sequence>
<name>A0AAN8XL26_HALRR</name>
<dbReference type="EMBL" id="JAXCGZ010004272">
    <property type="protein sequence ID" value="KAK7082003.1"/>
    <property type="molecule type" value="Genomic_DNA"/>
</dbReference>
<evidence type="ECO:0000313" key="1">
    <source>
        <dbReference type="EMBL" id="KAK7082003.1"/>
    </source>
</evidence>
<keyword evidence="2" id="KW-1185">Reference proteome</keyword>
<organism evidence="1 2">
    <name type="scientific">Halocaridina rubra</name>
    <name type="common">Hawaiian red shrimp</name>
    <dbReference type="NCBI Taxonomy" id="373956"/>
    <lineage>
        <taxon>Eukaryota</taxon>
        <taxon>Metazoa</taxon>
        <taxon>Ecdysozoa</taxon>
        <taxon>Arthropoda</taxon>
        <taxon>Crustacea</taxon>
        <taxon>Multicrustacea</taxon>
        <taxon>Malacostraca</taxon>
        <taxon>Eumalacostraca</taxon>
        <taxon>Eucarida</taxon>
        <taxon>Decapoda</taxon>
        <taxon>Pleocyemata</taxon>
        <taxon>Caridea</taxon>
        <taxon>Atyoidea</taxon>
        <taxon>Atyidae</taxon>
        <taxon>Halocaridina</taxon>
    </lineage>
</organism>